<dbReference type="AlphaFoldDB" id="A0A540VTX0"/>
<sequence>MRPGPAFARMPVAVFGDRRLSVRDMRVLGVLYAHANAAGACWPSLAAIADMAALDRRDAQRTLRRLEATGWVEIDQGTGRGRSSSYRVPPAIDERAGTDTVVSPEKRAGGCTPKGRVDTHKRAGGSTPKGRVASPARNRPRTDHEPTKEHTNARGARDRRALSQEQQARFTRFWSVYPRRVAKREAEKAWRALDPDDRLTDRICAAVERARQSEQWRRDGGRYIPHPATWLRRGSWEDEDEIRIEPLVDERRGRDGERVDGTVTALQSLFGGPDGSQGVQSGDHLPVRRVRAGGVEGAGGGVLGPAGEPGCGPVHGGGEGLREPQPVLPDGG</sequence>
<dbReference type="Pfam" id="PF13730">
    <property type="entry name" value="HTH_36"/>
    <property type="match status" value="1"/>
</dbReference>
<reference evidence="2 3" key="1">
    <citation type="submission" date="2019-06" db="EMBL/GenBank/DDBJ databases">
        <title>Metagenome assembled Genome of Spiribacter salinus SL48-SHIP from the microbial mat of Salt Lake 48 (Novosibirsk region, Russia).</title>
        <authorList>
            <person name="Shipova A."/>
            <person name="Rozanov A.S."/>
            <person name="Bryanskaya A.V."/>
            <person name="Peltek S.E."/>
        </authorList>
    </citation>
    <scope>NUCLEOTIDE SEQUENCE [LARGE SCALE GENOMIC DNA]</scope>
    <source>
        <strain evidence="2">SL48-SHIP-2</strain>
    </source>
</reference>
<accession>A0A540VTX0</accession>
<evidence type="ECO:0000313" key="3">
    <source>
        <dbReference type="Proteomes" id="UP000315400"/>
    </source>
</evidence>
<comment type="caution">
    <text evidence="2">The sequence shown here is derived from an EMBL/GenBank/DDBJ whole genome shotgun (WGS) entry which is preliminary data.</text>
</comment>
<organism evidence="2 3">
    <name type="scientific">Spiribacter salinus</name>
    <dbReference type="NCBI Taxonomy" id="1335746"/>
    <lineage>
        <taxon>Bacteria</taxon>
        <taxon>Pseudomonadati</taxon>
        <taxon>Pseudomonadota</taxon>
        <taxon>Gammaproteobacteria</taxon>
        <taxon>Chromatiales</taxon>
        <taxon>Ectothiorhodospiraceae</taxon>
        <taxon>Spiribacter</taxon>
    </lineage>
</organism>
<name>A0A540VTX0_9GAMM</name>
<feature type="region of interest" description="Disordered" evidence="1">
    <location>
        <begin position="97"/>
        <end position="164"/>
    </location>
</feature>
<evidence type="ECO:0000313" key="2">
    <source>
        <dbReference type="EMBL" id="TQF00199.1"/>
    </source>
</evidence>
<dbReference type="EMBL" id="VIFK01000020">
    <property type="protein sequence ID" value="TQF00199.1"/>
    <property type="molecule type" value="Genomic_DNA"/>
</dbReference>
<proteinExistence type="predicted"/>
<dbReference type="Proteomes" id="UP000315400">
    <property type="component" value="Unassembled WGS sequence"/>
</dbReference>
<dbReference type="InterPro" id="IPR036390">
    <property type="entry name" value="WH_DNA-bd_sf"/>
</dbReference>
<feature type="compositionally biased region" description="Gly residues" evidence="1">
    <location>
        <begin position="295"/>
        <end position="319"/>
    </location>
</feature>
<dbReference type="SUPFAM" id="SSF46785">
    <property type="entry name" value="Winged helix' DNA-binding domain"/>
    <property type="match status" value="1"/>
</dbReference>
<feature type="region of interest" description="Disordered" evidence="1">
    <location>
        <begin position="295"/>
        <end position="332"/>
    </location>
</feature>
<dbReference type="Gene3D" id="1.10.10.10">
    <property type="entry name" value="Winged helix-like DNA-binding domain superfamily/Winged helix DNA-binding domain"/>
    <property type="match status" value="1"/>
</dbReference>
<dbReference type="InterPro" id="IPR036388">
    <property type="entry name" value="WH-like_DNA-bd_sf"/>
</dbReference>
<feature type="compositionally biased region" description="Basic and acidic residues" evidence="1">
    <location>
        <begin position="140"/>
        <end position="162"/>
    </location>
</feature>
<protein>
    <submittedName>
        <fullName evidence="2">Helix-turn-helix domain-containing protein</fullName>
    </submittedName>
</protein>
<gene>
    <name evidence="2" type="ORF">FKY71_04630</name>
</gene>
<evidence type="ECO:0000256" key="1">
    <source>
        <dbReference type="SAM" id="MobiDB-lite"/>
    </source>
</evidence>